<reference evidence="2 3" key="1">
    <citation type="submission" date="2024-09" db="EMBL/GenBank/DDBJ databases">
        <title>Rethinking Asexuality: The Enigmatic Case of Functional Sexual Genes in Lepraria (Stereocaulaceae).</title>
        <authorList>
            <person name="Doellman M."/>
            <person name="Sun Y."/>
            <person name="Barcenas-Pena A."/>
            <person name="Lumbsch H.T."/>
            <person name="Grewe F."/>
        </authorList>
    </citation>
    <scope>NUCLEOTIDE SEQUENCE [LARGE SCALE GENOMIC DNA]</scope>
    <source>
        <strain evidence="2 3">Grewe 0041</strain>
    </source>
</reference>
<gene>
    <name evidence="2" type="ORF">ABVK25_011658</name>
</gene>
<evidence type="ECO:0000313" key="3">
    <source>
        <dbReference type="Proteomes" id="UP001590951"/>
    </source>
</evidence>
<dbReference type="Proteomes" id="UP001590951">
    <property type="component" value="Unassembled WGS sequence"/>
</dbReference>
<evidence type="ECO:0000313" key="2">
    <source>
        <dbReference type="EMBL" id="KAL2046652.1"/>
    </source>
</evidence>
<keyword evidence="3" id="KW-1185">Reference proteome</keyword>
<evidence type="ECO:0000256" key="1">
    <source>
        <dbReference type="SAM" id="SignalP"/>
    </source>
</evidence>
<feature type="signal peptide" evidence="1">
    <location>
        <begin position="1"/>
        <end position="32"/>
    </location>
</feature>
<name>A0ABR4APM3_9LECA</name>
<protein>
    <submittedName>
        <fullName evidence="2">Uncharacterized protein</fullName>
    </submittedName>
</protein>
<feature type="chain" id="PRO_5046972471" evidence="1">
    <location>
        <begin position="33"/>
        <end position="111"/>
    </location>
</feature>
<keyword evidence="1" id="KW-0732">Signal</keyword>
<comment type="caution">
    <text evidence="2">The sequence shown here is derived from an EMBL/GenBank/DDBJ whole genome shotgun (WGS) entry which is preliminary data.</text>
</comment>
<dbReference type="EMBL" id="JBHFEH010000109">
    <property type="protein sequence ID" value="KAL2046652.1"/>
    <property type="molecule type" value="Genomic_DNA"/>
</dbReference>
<proteinExistence type="predicted"/>
<sequence length="111" mass="12158">MYHSRRRTMVIGIRVFLIEICVSLTLTDMAKGCVVTGSIGADGYIGLVNTNTQVGDEVYVLLGCDALMILQRIRSLDNHGINERGYHEVIGEGYFHGLVDGEGLLGPFREG</sequence>
<accession>A0ABR4APM3</accession>
<organism evidence="2 3">
    <name type="scientific">Lepraria finkii</name>
    <dbReference type="NCBI Taxonomy" id="1340010"/>
    <lineage>
        <taxon>Eukaryota</taxon>
        <taxon>Fungi</taxon>
        <taxon>Dikarya</taxon>
        <taxon>Ascomycota</taxon>
        <taxon>Pezizomycotina</taxon>
        <taxon>Lecanoromycetes</taxon>
        <taxon>OSLEUM clade</taxon>
        <taxon>Lecanoromycetidae</taxon>
        <taxon>Lecanorales</taxon>
        <taxon>Lecanorineae</taxon>
        <taxon>Stereocaulaceae</taxon>
        <taxon>Lepraria</taxon>
    </lineage>
</organism>